<reference evidence="1" key="1">
    <citation type="journal article" date="2021" name="Proc. Natl. Acad. Sci. U.S.A.">
        <title>A Catalog of Tens of Thousands of Viruses from Human Metagenomes Reveals Hidden Associations with Chronic Diseases.</title>
        <authorList>
            <person name="Tisza M.J."/>
            <person name="Buck C.B."/>
        </authorList>
    </citation>
    <scope>NUCLEOTIDE SEQUENCE</scope>
    <source>
        <strain evidence="1">CtEJj1</strain>
    </source>
</reference>
<sequence length="135" mass="16299">MTAKEYLSQLITMDNAINRKQQRLMTLRDVAMNTTPNYSGETVQHTRNKNPLENIMTKIIDIDRDIDRDIDELVDFKAEVWEKLDKIADERYKRILWLRYADRKTWRYIALELNFTIRYIHKMHLKALAELDKII</sequence>
<name>A0A8S5U6J7_9CAUD</name>
<dbReference type="InterPro" id="IPR010861">
    <property type="entry name" value="DUF1492"/>
</dbReference>
<protein>
    <submittedName>
        <fullName evidence="1">Uncharacterized protein</fullName>
    </submittedName>
</protein>
<dbReference type="Gene3D" id="1.20.140.160">
    <property type="match status" value="1"/>
</dbReference>
<accession>A0A8S5U6J7</accession>
<evidence type="ECO:0000313" key="1">
    <source>
        <dbReference type="EMBL" id="DAF90079.1"/>
    </source>
</evidence>
<organism evidence="1">
    <name type="scientific">Siphoviridae sp. ctEJj1</name>
    <dbReference type="NCBI Taxonomy" id="2825395"/>
    <lineage>
        <taxon>Viruses</taxon>
        <taxon>Duplodnaviria</taxon>
        <taxon>Heunggongvirae</taxon>
        <taxon>Uroviricota</taxon>
        <taxon>Caudoviricetes</taxon>
    </lineage>
</organism>
<proteinExistence type="predicted"/>
<dbReference type="Pfam" id="PF07374">
    <property type="entry name" value="DUF1492"/>
    <property type="match status" value="1"/>
</dbReference>
<dbReference type="InterPro" id="IPR013324">
    <property type="entry name" value="RNA_pol_sigma_r3/r4-like"/>
</dbReference>
<dbReference type="EMBL" id="BK016020">
    <property type="protein sequence ID" value="DAF90079.1"/>
    <property type="molecule type" value="Genomic_DNA"/>
</dbReference>
<dbReference type="SUPFAM" id="SSF88659">
    <property type="entry name" value="Sigma3 and sigma4 domains of RNA polymerase sigma factors"/>
    <property type="match status" value="1"/>
</dbReference>